<sequence>MKKEWRLPFSTVTLTAAFAFAFIGCSDSSSGKTREVGIAAMTCTELMYNPAPGYPEFVELKLTGKSLSSMSAVNLRLDGAVQYSFPDEPLDIDEIIVVTEDASLFREKYPSFTGRLFQWDAGYKLSNSGDVLEIKLDGKGDFDARFDNNPPWPSLADGNGSSLVFIGDNPAYAESWAASKTPNGNPGSAEDPYYAASSVRINEIMPYHGGESSSWIEFYNAGSAEADIGGWKLVRADVKDSVRYIPAGTKIAAEGYVVLDSLESESGNLEAVSFVARGEAVYLREVVAGTATGVESGLEYAAVLSGQSAGVISLSDGTSQQGMLQKPTKGGANSEISLGPIFISEVFYNPLDGDVEFLEIVNNSDSSVTLRAMLNTLFVGWKISGVGFEFGESNVLLPQEVAVLIPTNYTAADGFSSVPVTVEEFRAKWKLPESLQIFQYAGKLSNRGEKISVENPLEIAKNLKDSSVVYYQVSDAILYSDRGLWPEDADGYGYSLHRRDYAVSGYEPSNWDAKEPTPGKI</sequence>
<protein>
    <submittedName>
        <fullName evidence="3">Lamin Tail Domain</fullName>
    </submittedName>
</protein>
<dbReference type="InterPro" id="IPR001322">
    <property type="entry name" value="Lamin_tail_dom"/>
</dbReference>
<evidence type="ECO:0000256" key="1">
    <source>
        <dbReference type="SAM" id="SignalP"/>
    </source>
</evidence>
<dbReference type="SUPFAM" id="SSF74853">
    <property type="entry name" value="Lamin A/C globular tail domain"/>
    <property type="match status" value="1"/>
</dbReference>
<evidence type="ECO:0000259" key="2">
    <source>
        <dbReference type="PROSITE" id="PS51841"/>
    </source>
</evidence>
<dbReference type="EMBL" id="FRAW01000037">
    <property type="protein sequence ID" value="SHL13010.1"/>
    <property type="molecule type" value="Genomic_DNA"/>
</dbReference>
<evidence type="ECO:0000313" key="3">
    <source>
        <dbReference type="EMBL" id="SHL13010.1"/>
    </source>
</evidence>
<feature type="signal peptide" evidence="1">
    <location>
        <begin position="1"/>
        <end position="21"/>
    </location>
</feature>
<evidence type="ECO:0000313" key="4">
    <source>
        <dbReference type="Proteomes" id="UP000184275"/>
    </source>
</evidence>
<reference evidence="4" key="1">
    <citation type="submission" date="2016-11" db="EMBL/GenBank/DDBJ databases">
        <authorList>
            <person name="Varghese N."/>
            <person name="Submissions S."/>
        </authorList>
    </citation>
    <scope>NUCLEOTIDE SEQUENCE [LARGE SCALE GENOMIC DNA]</scope>
    <source>
        <strain evidence="4">UWOS</strain>
    </source>
</reference>
<dbReference type="PROSITE" id="PS51841">
    <property type="entry name" value="LTD"/>
    <property type="match status" value="1"/>
</dbReference>
<feature type="chain" id="PRO_5012771052" evidence="1">
    <location>
        <begin position="22"/>
        <end position="521"/>
    </location>
</feature>
<name>A0A1M6Y413_9BACT</name>
<keyword evidence="1" id="KW-0732">Signal</keyword>
<dbReference type="Gene3D" id="2.60.40.1260">
    <property type="entry name" value="Lamin Tail domain"/>
    <property type="match status" value="1"/>
</dbReference>
<keyword evidence="4" id="KW-1185">Reference proteome</keyword>
<dbReference type="InterPro" id="IPR036415">
    <property type="entry name" value="Lamin_tail_dom_sf"/>
</dbReference>
<dbReference type="Pfam" id="PF00932">
    <property type="entry name" value="LTD"/>
    <property type="match status" value="1"/>
</dbReference>
<feature type="domain" description="LTD" evidence="2">
    <location>
        <begin position="186"/>
        <end position="413"/>
    </location>
</feature>
<dbReference type="PROSITE" id="PS51257">
    <property type="entry name" value="PROKAR_LIPOPROTEIN"/>
    <property type="match status" value="1"/>
</dbReference>
<organism evidence="3 4">
    <name type="scientific">Fibrobacter intestinalis</name>
    <dbReference type="NCBI Taxonomy" id="28122"/>
    <lineage>
        <taxon>Bacteria</taxon>
        <taxon>Pseudomonadati</taxon>
        <taxon>Fibrobacterota</taxon>
        <taxon>Fibrobacteria</taxon>
        <taxon>Fibrobacterales</taxon>
        <taxon>Fibrobacteraceae</taxon>
        <taxon>Fibrobacter</taxon>
    </lineage>
</organism>
<proteinExistence type="predicted"/>
<dbReference type="AlphaFoldDB" id="A0A1M6Y413"/>
<dbReference type="RefSeq" id="WP_073305974.1">
    <property type="nucleotide sequence ID" value="NZ_FRAW01000037.1"/>
</dbReference>
<accession>A0A1M6Y413</accession>
<gene>
    <name evidence="3" type="ORF">SAMN05720469_13722</name>
</gene>
<dbReference type="Proteomes" id="UP000184275">
    <property type="component" value="Unassembled WGS sequence"/>
</dbReference>